<dbReference type="AlphaFoldDB" id="L9XDF7"/>
<accession>L9XDF7</accession>
<feature type="transmembrane region" description="Helical" evidence="1">
    <location>
        <begin position="208"/>
        <end position="228"/>
    </location>
</feature>
<dbReference type="OrthoDB" id="163266at2157"/>
<name>L9XDF7_9EURY</name>
<gene>
    <name evidence="2" type="ORF">C491_06663</name>
</gene>
<feature type="transmembrane region" description="Helical" evidence="1">
    <location>
        <begin position="55"/>
        <end position="73"/>
    </location>
</feature>
<sequence>MTRTPEYGETWVYESIVGALPGFDLSDRLAIGIQFAVFEAALLVVAATYGLWGAVVPGTVAVLVAAVGSWLMLRYSRSVRALRSPEGYRRVLFGSNIEVVLGVMAFVLLVTYLFVTDPRTSDVPLLTEILGPEPPALAVALLLLILWDVVYRIGTCWWATVAGLWRSIVYEFEPKTTREYARTDGLNVAFAGVQLLFVPFVLDHPVLVGALVGHVIAVIAVATLSVLLQRRSQKESGGTTP</sequence>
<dbReference type="Pfam" id="PF24374">
    <property type="entry name" value="DUF7530"/>
    <property type="match status" value="1"/>
</dbReference>
<dbReference type="RefSeq" id="WP_005554713.1">
    <property type="nucleotide sequence ID" value="NZ_AOIB01000015.1"/>
</dbReference>
<evidence type="ECO:0000256" key="1">
    <source>
        <dbReference type="SAM" id="Phobius"/>
    </source>
</evidence>
<feature type="transmembrane region" description="Helical" evidence="1">
    <location>
        <begin position="185"/>
        <end position="202"/>
    </location>
</feature>
<dbReference type="Proteomes" id="UP000011688">
    <property type="component" value="Unassembled WGS sequence"/>
</dbReference>
<comment type="caution">
    <text evidence="2">The sequence shown here is derived from an EMBL/GenBank/DDBJ whole genome shotgun (WGS) entry which is preliminary data.</text>
</comment>
<reference evidence="2 3" key="1">
    <citation type="journal article" date="2014" name="PLoS Genet.">
        <title>Phylogenetically driven sequencing of extremely halophilic archaea reveals strategies for static and dynamic osmo-response.</title>
        <authorList>
            <person name="Becker E.A."/>
            <person name="Seitzer P.M."/>
            <person name="Tritt A."/>
            <person name="Larsen D."/>
            <person name="Krusor M."/>
            <person name="Yao A.I."/>
            <person name="Wu D."/>
            <person name="Madern D."/>
            <person name="Eisen J.A."/>
            <person name="Darling A.E."/>
            <person name="Facciotti M.T."/>
        </authorList>
    </citation>
    <scope>NUCLEOTIDE SEQUENCE [LARGE SCALE GENOMIC DNA]</scope>
    <source>
        <strain evidence="2 3">DSM 10524</strain>
    </source>
</reference>
<dbReference type="InterPro" id="IPR055952">
    <property type="entry name" value="DUF7530"/>
</dbReference>
<feature type="transmembrane region" description="Helical" evidence="1">
    <location>
        <begin position="93"/>
        <end position="115"/>
    </location>
</feature>
<feature type="transmembrane region" description="Helical" evidence="1">
    <location>
        <begin position="135"/>
        <end position="165"/>
    </location>
</feature>
<evidence type="ECO:0000313" key="2">
    <source>
        <dbReference type="EMBL" id="ELY59471.1"/>
    </source>
</evidence>
<dbReference type="EMBL" id="AOIB01000015">
    <property type="protein sequence ID" value="ELY59471.1"/>
    <property type="molecule type" value="Genomic_DNA"/>
</dbReference>
<dbReference type="eggNOG" id="arCOG04739">
    <property type="taxonomic scope" value="Archaea"/>
</dbReference>
<keyword evidence="1" id="KW-1133">Transmembrane helix</keyword>
<keyword evidence="1" id="KW-0812">Transmembrane</keyword>
<dbReference type="PATRIC" id="fig|1227497.3.peg.1371"/>
<evidence type="ECO:0000313" key="3">
    <source>
        <dbReference type="Proteomes" id="UP000011688"/>
    </source>
</evidence>
<proteinExistence type="predicted"/>
<dbReference type="STRING" id="1227497.C491_06663"/>
<keyword evidence="3" id="KW-1185">Reference proteome</keyword>
<keyword evidence="1" id="KW-0472">Membrane</keyword>
<protein>
    <submittedName>
        <fullName evidence="2">Uncharacterized protein</fullName>
    </submittedName>
</protein>
<organism evidence="2 3">
    <name type="scientific">Natronococcus amylolyticus DSM 10524</name>
    <dbReference type="NCBI Taxonomy" id="1227497"/>
    <lineage>
        <taxon>Archaea</taxon>
        <taxon>Methanobacteriati</taxon>
        <taxon>Methanobacteriota</taxon>
        <taxon>Stenosarchaea group</taxon>
        <taxon>Halobacteria</taxon>
        <taxon>Halobacteriales</taxon>
        <taxon>Natrialbaceae</taxon>
        <taxon>Natronococcus</taxon>
    </lineage>
</organism>